<organism evidence="1 2">
    <name type="scientific">Roseinatronobacter monicus</name>
    <dbReference type="NCBI Taxonomy" id="393481"/>
    <lineage>
        <taxon>Bacteria</taxon>
        <taxon>Pseudomonadati</taxon>
        <taxon>Pseudomonadota</taxon>
        <taxon>Alphaproteobacteria</taxon>
        <taxon>Rhodobacterales</taxon>
        <taxon>Paracoccaceae</taxon>
        <taxon>Roseinatronobacter</taxon>
    </lineage>
</organism>
<name>A0A543K5N4_9RHOB</name>
<sequence>MARLVKVAIFAVVGFVIFVVALGEFARYRIQQGALRGEVISPSGRLICSEEAHMEYVRISPEIGANIGMSTLESAEDVDRLLAAYDALELDGPETVFIAAHIPTGDTYTYTCEEERCTWGEYARARSECGEATISVDLGNFCRHLAVRFREQDHCLIAPFQGDQ</sequence>
<accession>A0A543K5N4</accession>
<keyword evidence="2" id="KW-1185">Reference proteome</keyword>
<dbReference type="AlphaFoldDB" id="A0A543K5N4"/>
<comment type="caution">
    <text evidence="1">The sequence shown here is derived from an EMBL/GenBank/DDBJ whole genome shotgun (WGS) entry which is preliminary data.</text>
</comment>
<gene>
    <name evidence="1" type="ORF">BD293_3765</name>
</gene>
<dbReference type="EMBL" id="VFPT01000002">
    <property type="protein sequence ID" value="TQM90386.1"/>
    <property type="molecule type" value="Genomic_DNA"/>
</dbReference>
<protein>
    <submittedName>
        <fullName evidence="1">Uncharacterized protein</fullName>
    </submittedName>
</protein>
<proteinExistence type="predicted"/>
<evidence type="ECO:0000313" key="1">
    <source>
        <dbReference type="EMBL" id="TQM90386.1"/>
    </source>
</evidence>
<dbReference type="OrthoDB" id="8445629at2"/>
<reference evidence="1 2" key="1">
    <citation type="submission" date="2019-06" db="EMBL/GenBank/DDBJ databases">
        <title>Genomic Encyclopedia of Archaeal and Bacterial Type Strains, Phase II (KMG-II): from individual species to whole genera.</title>
        <authorList>
            <person name="Goeker M."/>
        </authorList>
    </citation>
    <scope>NUCLEOTIDE SEQUENCE [LARGE SCALE GENOMIC DNA]</scope>
    <source>
        <strain evidence="1 2">DSM 18423</strain>
    </source>
</reference>
<dbReference type="RefSeq" id="WP_142084838.1">
    <property type="nucleotide sequence ID" value="NZ_VFPT01000002.1"/>
</dbReference>
<evidence type="ECO:0000313" key="2">
    <source>
        <dbReference type="Proteomes" id="UP000320582"/>
    </source>
</evidence>
<dbReference type="Proteomes" id="UP000320582">
    <property type="component" value="Unassembled WGS sequence"/>
</dbReference>